<evidence type="ECO:0000313" key="1">
    <source>
        <dbReference type="EMBL" id="APA40703.1"/>
    </source>
</evidence>
<sequence length="76" mass="8599">MHRPEPNFLIATSSPTFTAVINPLFLQCMSALHDVLRVRSKKRFKGRSMRCGYLKRVYDGRAAWGCNGKALTEARA</sequence>
<dbReference type="EMBL" id="CP017669">
    <property type="protein sequence ID" value="APA40703.1"/>
    <property type="molecule type" value="Genomic_DNA"/>
</dbReference>
<name>A0AAN1E2E2_ECO57</name>
<reference evidence="1 2" key="1">
    <citation type="submission" date="2016-10" db="EMBL/GenBank/DDBJ databases">
        <title>E. coli O157:H7 PA20.</title>
        <authorList>
            <person name="Uhlich G.A."/>
            <person name="Chen C.-Y."/>
            <person name="Paoli G."/>
        </authorList>
    </citation>
    <scope>NUCLEOTIDE SEQUENCE [LARGE SCALE GENOMIC DNA]</scope>
    <source>
        <strain evidence="1 2">PA20</strain>
    </source>
</reference>
<proteinExistence type="predicted"/>
<dbReference type="Proteomes" id="UP000177471">
    <property type="component" value="Chromosome"/>
</dbReference>
<dbReference type="AlphaFoldDB" id="A0AAN1E2E2"/>
<protein>
    <submittedName>
        <fullName evidence="1">Uncharacterized protein</fullName>
    </submittedName>
</protein>
<organism evidence="1 2">
    <name type="scientific">Escherichia coli O157:H7</name>
    <dbReference type="NCBI Taxonomy" id="83334"/>
    <lineage>
        <taxon>Bacteria</taxon>
        <taxon>Pseudomonadati</taxon>
        <taxon>Pseudomonadota</taxon>
        <taxon>Gammaproteobacteria</taxon>
        <taxon>Enterobacterales</taxon>
        <taxon>Enterobacteriaceae</taxon>
        <taxon>Escherichia</taxon>
    </lineage>
</organism>
<accession>A0AAN1E2E2</accession>
<evidence type="ECO:0000313" key="2">
    <source>
        <dbReference type="Proteomes" id="UP000177471"/>
    </source>
</evidence>
<gene>
    <name evidence="1" type="ORF">AU473_07235</name>
</gene>